<dbReference type="AlphaFoldDB" id="A0A4Y2D1U1"/>
<protein>
    <submittedName>
        <fullName evidence="1">Uncharacterized protein</fullName>
    </submittedName>
</protein>
<organism evidence="1 2">
    <name type="scientific">Araneus ventricosus</name>
    <name type="common">Orbweaver spider</name>
    <name type="synonym">Epeira ventricosa</name>
    <dbReference type="NCBI Taxonomy" id="182803"/>
    <lineage>
        <taxon>Eukaryota</taxon>
        <taxon>Metazoa</taxon>
        <taxon>Ecdysozoa</taxon>
        <taxon>Arthropoda</taxon>
        <taxon>Chelicerata</taxon>
        <taxon>Arachnida</taxon>
        <taxon>Araneae</taxon>
        <taxon>Araneomorphae</taxon>
        <taxon>Entelegynae</taxon>
        <taxon>Araneoidea</taxon>
        <taxon>Araneidae</taxon>
        <taxon>Araneus</taxon>
    </lineage>
</organism>
<evidence type="ECO:0000313" key="2">
    <source>
        <dbReference type="Proteomes" id="UP000499080"/>
    </source>
</evidence>
<accession>A0A4Y2D1U1</accession>
<name>A0A4Y2D1U1_ARAVE</name>
<dbReference type="OrthoDB" id="3263820at2759"/>
<sequence length="108" mass="12423">MVCAAFEAGGGTEMILVENKMNSVLYKYILPGSFVPVIPLIAQQTGYFNKSMHQMHIPCSTKSCMKSNERKTNQWPSRRYDLNLMEDLRSILFQDVYKNGKTVQKRLI</sequence>
<gene>
    <name evidence="1" type="ORF">AVEN_100434_1</name>
</gene>
<dbReference type="Gene3D" id="3.30.420.10">
    <property type="entry name" value="Ribonuclease H-like superfamily/Ribonuclease H"/>
    <property type="match status" value="1"/>
</dbReference>
<dbReference type="EMBL" id="BGPR01000271">
    <property type="protein sequence ID" value="GBM09525.1"/>
    <property type="molecule type" value="Genomic_DNA"/>
</dbReference>
<dbReference type="GO" id="GO:0003676">
    <property type="term" value="F:nucleic acid binding"/>
    <property type="evidence" value="ECO:0007669"/>
    <property type="project" value="InterPro"/>
</dbReference>
<dbReference type="InterPro" id="IPR036397">
    <property type="entry name" value="RNaseH_sf"/>
</dbReference>
<comment type="caution">
    <text evidence="1">The sequence shown here is derived from an EMBL/GenBank/DDBJ whole genome shotgun (WGS) entry which is preliminary data.</text>
</comment>
<proteinExistence type="predicted"/>
<evidence type="ECO:0000313" key="1">
    <source>
        <dbReference type="EMBL" id="GBM09525.1"/>
    </source>
</evidence>
<keyword evidence="2" id="KW-1185">Reference proteome</keyword>
<dbReference type="Proteomes" id="UP000499080">
    <property type="component" value="Unassembled WGS sequence"/>
</dbReference>
<reference evidence="1 2" key="1">
    <citation type="journal article" date="2019" name="Sci. Rep.">
        <title>Orb-weaving spider Araneus ventricosus genome elucidates the spidroin gene catalogue.</title>
        <authorList>
            <person name="Kono N."/>
            <person name="Nakamura H."/>
            <person name="Ohtoshi R."/>
            <person name="Moran D.A.P."/>
            <person name="Shinohara A."/>
            <person name="Yoshida Y."/>
            <person name="Fujiwara M."/>
            <person name="Mori M."/>
            <person name="Tomita M."/>
            <person name="Arakawa K."/>
        </authorList>
    </citation>
    <scope>NUCLEOTIDE SEQUENCE [LARGE SCALE GENOMIC DNA]</scope>
</reference>